<protein>
    <submittedName>
        <fullName evidence="1">Uncharacterized protein</fullName>
    </submittedName>
</protein>
<comment type="caution">
    <text evidence="1">The sequence shown here is derived from an EMBL/GenBank/DDBJ whole genome shotgun (WGS) entry which is preliminary data.</text>
</comment>
<proteinExistence type="predicted"/>
<dbReference type="AlphaFoldDB" id="A0A391NPM5"/>
<keyword evidence="2" id="KW-1185">Reference proteome</keyword>
<feature type="non-terminal residue" evidence="1">
    <location>
        <position position="26"/>
    </location>
</feature>
<sequence>MPLVFLGHTSKDVVVVGTEESTEIIP</sequence>
<gene>
    <name evidence="1" type="ORF">KIPB_006334</name>
</gene>
<dbReference type="EMBL" id="BDIP01001618">
    <property type="protein sequence ID" value="GCA62870.1"/>
    <property type="molecule type" value="Genomic_DNA"/>
</dbReference>
<dbReference type="Proteomes" id="UP000265618">
    <property type="component" value="Unassembled WGS sequence"/>
</dbReference>
<reference evidence="1 2" key="1">
    <citation type="journal article" date="2018" name="PLoS ONE">
        <title>The draft genome of Kipferlia bialata reveals reductive genome evolution in fornicate parasites.</title>
        <authorList>
            <person name="Tanifuji G."/>
            <person name="Takabayashi S."/>
            <person name="Kume K."/>
            <person name="Takagi M."/>
            <person name="Nakayama T."/>
            <person name="Kamikawa R."/>
            <person name="Inagaki Y."/>
            <person name="Hashimoto T."/>
        </authorList>
    </citation>
    <scope>NUCLEOTIDE SEQUENCE [LARGE SCALE GENOMIC DNA]</scope>
    <source>
        <strain evidence="1">NY0173</strain>
    </source>
</reference>
<evidence type="ECO:0000313" key="2">
    <source>
        <dbReference type="Proteomes" id="UP000265618"/>
    </source>
</evidence>
<name>A0A391NPM5_9EUKA</name>
<accession>A0A391NPM5</accession>
<evidence type="ECO:0000313" key="1">
    <source>
        <dbReference type="EMBL" id="GCA62870.1"/>
    </source>
</evidence>
<organism evidence="1 2">
    <name type="scientific">Kipferlia bialata</name>
    <dbReference type="NCBI Taxonomy" id="797122"/>
    <lineage>
        <taxon>Eukaryota</taxon>
        <taxon>Metamonada</taxon>
        <taxon>Carpediemonas-like organisms</taxon>
        <taxon>Kipferlia</taxon>
    </lineage>
</organism>